<evidence type="ECO:0000256" key="5">
    <source>
        <dbReference type="SAM" id="MobiDB-lite"/>
    </source>
</evidence>
<keyword evidence="1" id="KW-0479">Metal-binding</keyword>
<accession>A0A067PJC1</accession>
<feature type="domain" description="FYVE-type" evidence="6">
    <location>
        <begin position="55"/>
        <end position="127"/>
    </location>
</feature>
<dbReference type="STRING" id="933084.A0A067PJC1"/>
<evidence type="ECO:0000256" key="1">
    <source>
        <dbReference type="ARBA" id="ARBA00022723"/>
    </source>
</evidence>
<evidence type="ECO:0000256" key="4">
    <source>
        <dbReference type="PROSITE-ProRule" id="PRU00091"/>
    </source>
</evidence>
<dbReference type="InterPro" id="IPR017455">
    <property type="entry name" value="Znf_FYVE-rel"/>
</dbReference>
<dbReference type="PANTHER" id="PTHR39490">
    <property type="entry name" value="ARRESTIN DOMAIN-CONTAINING PROTEIN D"/>
    <property type="match status" value="1"/>
</dbReference>
<dbReference type="EMBL" id="KL197727">
    <property type="protein sequence ID" value="KDQ54988.1"/>
    <property type="molecule type" value="Genomic_DNA"/>
</dbReference>
<feature type="region of interest" description="Disordered" evidence="5">
    <location>
        <begin position="1"/>
        <end position="25"/>
    </location>
</feature>
<gene>
    <name evidence="7" type="ORF">JAAARDRAFT_71762</name>
</gene>
<dbReference type="InterPro" id="IPR013083">
    <property type="entry name" value="Znf_RING/FYVE/PHD"/>
</dbReference>
<name>A0A067PJC1_9AGAM</name>
<evidence type="ECO:0000313" key="7">
    <source>
        <dbReference type="EMBL" id="KDQ54988.1"/>
    </source>
</evidence>
<dbReference type="SUPFAM" id="SSF57903">
    <property type="entry name" value="FYVE/PHD zinc finger"/>
    <property type="match status" value="1"/>
</dbReference>
<dbReference type="Proteomes" id="UP000027265">
    <property type="component" value="Unassembled WGS sequence"/>
</dbReference>
<dbReference type="AlphaFoldDB" id="A0A067PJC1"/>
<keyword evidence="8" id="KW-1185">Reference proteome</keyword>
<feature type="compositionally biased region" description="Low complexity" evidence="5">
    <location>
        <begin position="8"/>
        <end position="25"/>
    </location>
</feature>
<evidence type="ECO:0000313" key="8">
    <source>
        <dbReference type="Proteomes" id="UP000027265"/>
    </source>
</evidence>
<dbReference type="InParanoid" id="A0A067PJC1"/>
<dbReference type="Gene3D" id="3.30.40.10">
    <property type="entry name" value="Zinc/RING finger domain, C3HC4 (zinc finger)"/>
    <property type="match status" value="1"/>
</dbReference>
<dbReference type="HOGENOM" id="CLU_064534_0_0_1"/>
<protein>
    <recommendedName>
        <fullName evidence="6">FYVE-type domain-containing protein</fullName>
    </recommendedName>
</protein>
<keyword evidence="3" id="KW-0862">Zinc</keyword>
<proteinExistence type="predicted"/>
<dbReference type="OrthoDB" id="660555at2759"/>
<dbReference type="InterPro" id="IPR011011">
    <property type="entry name" value="Znf_FYVE_PHD"/>
</dbReference>
<evidence type="ECO:0000259" key="6">
    <source>
        <dbReference type="PROSITE" id="PS50178"/>
    </source>
</evidence>
<dbReference type="PANTHER" id="PTHR39490:SF8">
    <property type="entry name" value="ZINC FINGER FYVE DOMAIN-CONTAINING PROTEIN 21"/>
    <property type="match status" value="1"/>
</dbReference>
<dbReference type="Pfam" id="PF01363">
    <property type="entry name" value="FYVE"/>
    <property type="match status" value="1"/>
</dbReference>
<organism evidence="7 8">
    <name type="scientific">Jaapia argillacea MUCL 33604</name>
    <dbReference type="NCBI Taxonomy" id="933084"/>
    <lineage>
        <taxon>Eukaryota</taxon>
        <taxon>Fungi</taxon>
        <taxon>Dikarya</taxon>
        <taxon>Basidiomycota</taxon>
        <taxon>Agaricomycotina</taxon>
        <taxon>Agaricomycetes</taxon>
        <taxon>Agaricomycetidae</taxon>
        <taxon>Jaapiales</taxon>
        <taxon>Jaapiaceae</taxon>
        <taxon>Jaapia</taxon>
    </lineage>
</organism>
<evidence type="ECO:0000256" key="3">
    <source>
        <dbReference type="ARBA" id="ARBA00022833"/>
    </source>
</evidence>
<dbReference type="InterPro" id="IPR000306">
    <property type="entry name" value="Znf_FYVE"/>
</dbReference>
<sequence>MSLKLHIPSRSIDADSASPSSSLSTSRKNEHLAVLLPKHLWKPDSYASRCDTFSCEVKFSLFERRHHCRKCGGVYCQTCTSRTTPLLDTSHLHFLYPPRNVPISAFDSPTSPVLDSRVCDDCYDQIHCSRSSSSPSSPRLPTKPILVGSLQSSVASSICSSVSTPPDDVAISAVRPALSRTSSSSHVVLNRPVEPVLISGAHKHLRLSADQRSASFGELDAYPLKHSSAVCKATGGGRWTPRRATRLVGERVPGCKAGYELELEWEEEQRRLRKLNPVLRDGEFQLRVPREMEPRSVCGPFLLSTF</sequence>
<dbReference type="PROSITE" id="PS50178">
    <property type="entry name" value="ZF_FYVE"/>
    <property type="match status" value="1"/>
</dbReference>
<dbReference type="SMART" id="SM00064">
    <property type="entry name" value="FYVE"/>
    <property type="match status" value="1"/>
</dbReference>
<evidence type="ECO:0000256" key="2">
    <source>
        <dbReference type="ARBA" id="ARBA00022771"/>
    </source>
</evidence>
<keyword evidence="2 4" id="KW-0863">Zinc-finger</keyword>
<reference evidence="8" key="1">
    <citation type="journal article" date="2014" name="Proc. Natl. Acad. Sci. U.S.A.">
        <title>Extensive sampling of basidiomycete genomes demonstrates inadequacy of the white-rot/brown-rot paradigm for wood decay fungi.</title>
        <authorList>
            <person name="Riley R."/>
            <person name="Salamov A.A."/>
            <person name="Brown D.W."/>
            <person name="Nagy L.G."/>
            <person name="Floudas D."/>
            <person name="Held B.W."/>
            <person name="Levasseur A."/>
            <person name="Lombard V."/>
            <person name="Morin E."/>
            <person name="Otillar R."/>
            <person name="Lindquist E.A."/>
            <person name="Sun H."/>
            <person name="LaButti K.M."/>
            <person name="Schmutz J."/>
            <person name="Jabbour D."/>
            <person name="Luo H."/>
            <person name="Baker S.E."/>
            <person name="Pisabarro A.G."/>
            <person name="Walton J.D."/>
            <person name="Blanchette R.A."/>
            <person name="Henrissat B."/>
            <person name="Martin F."/>
            <person name="Cullen D."/>
            <person name="Hibbett D.S."/>
            <person name="Grigoriev I.V."/>
        </authorList>
    </citation>
    <scope>NUCLEOTIDE SEQUENCE [LARGE SCALE GENOMIC DNA]</scope>
    <source>
        <strain evidence="8">MUCL 33604</strain>
    </source>
</reference>
<dbReference type="InterPro" id="IPR052113">
    <property type="entry name" value="FYVE-type_Zinc_Finger"/>
</dbReference>
<dbReference type="GO" id="GO:0008270">
    <property type="term" value="F:zinc ion binding"/>
    <property type="evidence" value="ECO:0007669"/>
    <property type="project" value="UniProtKB-KW"/>
</dbReference>